<reference evidence="4 5" key="1">
    <citation type="submission" date="2016-10" db="EMBL/GenBank/DDBJ databases">
        <authorList>
            <person name="de Groot N.N."/>
        </authorList>
    </citation>
    <scope>NUCLEOTIDE SEQUENCE [LARGE SCALE GENOMIC DNA]</scope>
    <source>
        <strain evidence="4 5">DSM 21800</strain>
    </source>
</reference>
<accession>A0A1H2A777</accession>
<dbReference type="RefSeq" id="WP_091530239.1">
    <property type="nucleotide sequence ID" value="NZ_LT629772.1"/>
</dbReference>
<evidence type="ECO:0000256" key="2">
    <source>
        <dbReference type="PROSITE-ProRule" id="PRU00335"/>
    </source>
</evidence>
<evidence type="ECO:0000259" key="3">
    <source>
        <dbReference type="PROSITE" id="PS50977"/>
    </source>
</evidence>
<dbReference type="InterPro" id="IPR009057">
    <property type="entry name" value="Homeodomain-like_sf"/>
</dbReference>
<evidence type="ECO:0000313" key="5">
    <source>
        <dbReference type="Proteomes" id="UP000199103"/>
    </source>
</evidence>
<dbReference type="InterPro" id="IPR001647">
    <property type="entry name" value="HTH_TetR"/>
</dbReference>
<dbReference type="Gene3D" id="1.10.357.10">
    <property type="entry name" value="Tetracycline Repressor, domain 2"/>
    <property type="match status" value="1"/>
</dbReference>
<gene>
    <name evidence="4" type="ORF">SAMN04489812_5688</name>
</gene>
<dbReference type="STRING" id="630515.SAMN04489812_5688"/>
<feature type="DNA-binding region" description="H-T-H motif" evidence="2">
    <location>
        <begin position="29"/>
        <end position="48"/>
    </location>
</feature>
<evidence type="ECO:0000256" key="1">
    <source>
        <dbReference type="ARBA" id="ARBA00023125"/>
    </source>
</evidence>
<dbReference type="Proteomes" id="UP000199103">
    <property type="component" value="Chromosome I"/>
</dbReference>
<evidence type="ECO:0000313" key="4">
    <source>
        <dbReference type="EMBL" id="SDT41326.1"/>
    </source>
</evidence>
<name>A0A1H2A777_9ACTN</name>
<protein>
    <submittedName>
        <fullName evidence="4">DNA-binding transcriptional regulator, AcrR family</fullName>
    </submittedName>
</protein>
<keyword evidence="1 2" id="KW-0238">DNA-binding</keyword>
<dbReference type="GO" id="GO:0003677">
    <property type="term" value="F:DNA binding"/>
    <property type="evidence" value="ECO:0007669"/>
    <property type="project" value="UniProtKB-UniRule"/>
</dbReference>
<feature type="domain" description="HTH tetR-type" evidence="3">
    <location>
        <begin position="6"/>
        <end position="66"/>
    </location>
</feature>
<proteinExistence type="predicted"/>
<sequence length="208" mass="23042">MARPRQFTDDQVLDAARDLLADPSVTRPTIADIGRQAGIHTGSIYLRFASRDELLARLWLRSIRRFHVGIMEATRGPDPLLTAALHQPRYCRQHPTEARAMKMFHRQDLLQVGPDDLRDQVARVNDEMNAALGDAIHAAFGELGPQGRAWVDAAVKAIPYGLIRDYIARAAPIPDWIDDVVRAATSAVLATPPTRQFLPDIPGVSGRN</sequence>
<dbReference type="Pfam" id="PF00440">
    <property type="entry name" value="TetR_N"/>
    <property type="match status" value="1"/>
</dbReference>
<dbReference type="SUPFAM" id="SSF46689">
    <property type="entry name" value="Homeodomain-like"/>
    <property type="match status" value="1"/>
</dbReference>
<dbReference type="OrthoDB" id="8701707at2"/>
<keyword evidence="5" id="KW-1185">Reference proteome</keyword>
<dbReference type="AlphaFoldDB" id="A0A1H2A777"/>
<dbReference type="PROSITE" id="PS50977">
    <property type="entry name" value="HTH_TETR_2"/>
    <property type="match status" value="1"/>
</dbReference>
<organism evidence="4 5">
    <name type="scientific">Microlunatus soli</name>
    <dbReference type="NCBI Taxonomy" id="630515"/>
    <lineage>
        <taxon>Bacteria</taxon>
        <taxon>Bacillati</taxon>
        <taxon>Actinomycetota</taxon>
        <taxon>Actinomycetes</taxon>
        <taxon>Propionibacteriales</taxon>
        <taxon>Propionibacteriaceae</taxon>
        <taxon>Microlunatus</taxon>
    </lineage>
</organism>
<dbReference type="EMBL" id="LT629772">
    <property type="protein sequence ID" value="SDT41326.1"/>
    <property type="molecule type" value="Genomic_DNA"/>
</dbReference>
<dbReference type="PRINTS" id="PR00455">
    <property type="entry name" value="HTHTETR"/>
</dbReference>